<proteinExistence type="predicted"/>
<evidence type="ECO:0000313" key="2">
    <source>
        <dbReference type="Proteomes" id="UP000055024"/>
    </source>
</evidence>
<evidence type="ECO:0000313" key="1">
    <source>
        <dbReference type="EMBL" id="KRZ01287.1"/>
    </source>
</evidence>
<reference evidence="1 2" key="1">
    <citation type="submission" date="2015-01" db="EMBL/GenBank/DDBJ databases">
        <title>Evolution of Trichinella species and genotypes.</title>
        <authorList>
            <person name="Korhonen P.K."/>
            <person name="Edoardo P."/>
            <person name="Giuseppe L.R."/>
            <person name="Gasser R.B."/>
        </authorList>
    </citation>
    <scope>NUCLEOTIDE SEQUENCE [LARGE SCALE GENOMIC DNA]</scope>
    <source>
        <strain evidence="1">ISS1029</strain>
    </source>
</reference>
<accession>A0A0V1GSI6</accession>
<protein>
    <submittedName>
        <fullName evidence="1">Uncharacterized protein</fullName>
    </submittedName>
</protein>
<dbReference type="Proteomes" id="UP000055024">
    <property type="component" value="Unassembled WGS sequence"/>
</dbReference>
<comment type="caution">
    <text evidence="1">The sequence shown here is derived from an EMBL/GenBank/DDBJ whole genome shotgun (WGS) entry which is preliminary data.</text>
</comment>
<gene>
    <name evidence="1" type="ORF">T11_7315</name>
</gene>
<organism evidence="1 2">
    <name type="scientific">Trichinella zimbabwensis</name>
    <dbReference type="NCBI Taxonomy" id="268475"/>
    <lineage>
        <taxon>Eukaryota</taxon>
        <taxon>Metazoa</taxon>
        <taxon>Ecdysozoa</taxon>
        <taxon>Nematoda</taxon>
        <taxon>Enoplea</taxon>
        <taxon>Dorylaimia</taxon>
        <taxon>Trichinellida</taxon>
        <taxon>Trichinellidae</taxon>
        <taxon>Trichinella</taxon>
    </lineage>
</organism>
<dbReference type="EMBL" id="JYDP01000307">
    <property type="protein sequence ID" value="KRZ01287.1"/>
    <property type="molecule type" value="Genomic_DNA"/>
</dbReference>
<dbReference type="AlphaFoldDB" id="A0A0V1GSI6"/>
<name>A0A0V1GSI6_9BILA</name>
<sequence>MKVLRNKLDIYFLFCSANVVSATVDAKSHKQQYTRYNFTILTTILLCTSRYHWIAQINFKAKARSNYFITVRRASLKCKFSCVALPLVCLTIIARHKPIQQYLVMRNSINSRENFTLLNVMKSRQSKTCLPENVCKFLFDCYAYAYVASD</sequence>
<keyword evidence="2" id="KW-1185">Reference proteome</keyword>